<dbReference type="PROSITE" id="PS51296">
    <property type="entry name" value="RIESKE"/>
    <property type="match status" value="1"/>
</dbReference>
<dbReference type="SUPFAM" id="SSF50022">
    <property type="entry name" value="ISP domain"/>
    <property type="match status" value="1"/>
</dbReference>
<organism evidence="6 7">
    <name type="scientific">Rhizobium bangladeshense</name>
    <dbReference type="NCBI Taxonomy" id="1138189"/>
    <lineage>
        <taxon>Bacteria</taxon>
        <taxon>Pseudomonadati</taxon>
        <taxon>Pseudomonadota</taxon>
        <taxon>Alphaproteobacteria</taxon>
        <taxon>Hyphomicrobiales</taxon>
        <taxon>Rhizobiaceae</taxon>
        <taxon>Rhizobium/Agrobacterium group</taxon>
        <taxon>Rhizobium</taxon>
    </lineage>
</organism>
<dbReference type="EMBL" id="JABTXI010000005">
    <property type="protein sequence ID" value="MBY3591397.1"/>
    <property type="molecule type" value="Genomic_DNA"/>
</dbReference>
<evidence type="ECO:0000256" key="4">
    <source>
        <dbReference type="ARBA" id="ARBA00023014"/>
    </source>
</evidence>
<name>A0ABS7LIS7_9HYPH</name>
<keyword evidence="3" id="KW-0408">Iron</keyword>
<evidence type="ECO:0000256" key="3">
    <source>
        <dbReference type="ARBA" id="ARBA00023004"/>
    </source>
</evidence>
<dbReference type="CDD" id="cd03528">
    <property type="entry name" value="Rieske_RO_ferredoxin"/>
    <property type="match status" value="1"/>
</dbReference>
<keyword evidence="2" id="KW-0479">Metal-binding</keyword>
<dbReference type="PANTHER" id="PTHR21496">
    <property type="entry name" value="FERREDOXIN-RELATED"/>
    <property type="match status" value="1"/>
</dbReference>
<sequence length="117" mass="12825">MSSKTGEQAVTWHVACRADRLSNGGYGIKVGETRIGVYRLEDGSVHAIGDICTHEFAILSEGFVEEDRIECPLHAALFDIRSGKCFGPLAERDLPVFPVRVEGDDILVGLTERDHAK</sequence>
<dbReference type="Pfam" id="PF00355">
    <property type="entry name" value="Rieske"/>
    <property type="match status" value="1"/>
</dbReference>
<proteinExistence type="predicted"/>
<keyword evidence="1" id="KW-0001">2Fe-2S</keyword>
<protein>
    <submittedName>
        <fullName evidence="6">Non-heme iron oxygenase ferredoxin subunit</fullName>
    </submittedName>
</protein>
<evidence type="ECO:0000259" key="5">
    <source>
        <dbReference type="PROSITE" id="PS51296"/>
    </source>
</evidence>
<feature type="domain" description="Rieske" evidence="5">
    <location>
        <begin position="12"/>
        <end position="108"/>
    </location>
</feature>
<dbReference type="PANTHER" id="PTHR21496:SF23">
    <property type="entry name" value="3-PHENYLPROPIONATE_CINNAMIC ACID DIOXYGENASE FERREDOXIN SUBUNIT"/>
    <property type="match status" value="1"/>
</dbReference>
<gene>
    <name evidence="6" type="ORF">HJA87_16195</name>
</gene>
<dbReference type="RefSeq" id="WP_222012354.1">
    <property type="nucleotide sequence ID" value="NZ_JABTXI010000005.1"/>
</dbReference>
<keyword evidence="7" id="KW-1185">Reference proteome</keyword>
<accession>A0ABS7LIS7</accession>
<comment type="caution">
    <text evidence="6">The sequence shown here is derived from an EMBL/GenBank/DDBJ whole genome shotgun (WGS) entry which is preliminary data.</text>
</comment>
<evidence type="ECO:0000256" key="1">
    <source>
        <dbReference type="ARBA" id="ARBA00022714"/>
    </source>
</evidence>
<dbReference type="InterPro" id="IPR036922">
    <property type="entry name" value="Rieske_2Fe-2S_sf"/>
</dbReference>
<reference evidence="6 7" key="1">
    <citation type="submission" date="2020-06" db="EMBL/GenBank/DDBJ databases">
        <title>Global-level population genomics: horizontal gene transfer, symbiosis and evolution in Rhizobia.</title>
        <authorList>
            <person name="Gai Y."/>
        </authorList>
    </citation>
    <scope>NUCLEOTIDE SEQUENCE [LARGE SCALE GENOMIC DNA]</scope>
    <source>
        <strain evidence="6 7">PLR6_1b</strain>
    </source>
</reference>
<dbReference type="Gene3D" id="2.102.10.10">
    <property type="entry name" value="Rieske [2Fe-2S] iron-sulphur domain"/>
    <property type="match status" value="1"/>
</dbReference>
<dbReference type="Proteomes" id="UP000720124">
    <property type="component" value="Unassembled WGS sequence"/>
</dbReference>
<evidence type="ECO:0000313" key="7">
    <source>
        <dbReference type="Proteomes" id="UP000720124"/>
    </source>
</evidence>
<dbReference type="InterPro" id="IPR017941">
    <property type="entry name" value="Rieske_2Fe-2S"/>
</dbReference>
<evidence type="ECO:0000256" key="2">
    <source>
        <dbReference type="ARBA" id="ARBA00022723"/>
    </source>
</evidence>
<keyword evidence="4" id="KW-0411">Iron-sulfur</keyword>
<evidence type="ECO:0000313" key="6">
    <source>
        <dbReference type="EMBL" id="MBY3591397.1"/>
    </source>
</evidence>